<dbReference type="Proteomes" id="UP001162741">
    <property type="component" value="Chromosome"/>
</dbReference>
<organism evidence="3 4">
    <name type="scientific">Chitinophaga horti</name>
    <dbReference type="NCBI Taxonomy" id="2920382"/>
    <lineage>
        <taxon>Bacteria</taxon>
        <taxon>Pseudomonadati</taxon>
        <taxon>Bacteroidota</taxon>
        <taxon>Chitinophagia</taxon>
        <taxon>Chitinophagales</taxon>
        <taxon>Chitinophagaceae</taxon>
        <taxon>Chitinophaga</taxon>
    </lineage>
</organism>
<dbReference type="Gene3D" id="2.60.120.230">
    <property type="match status" value="1"/>
</dbReference>
<feature type="chain" id="PRO_5046800959" evidence="2">
    <location>
        <begin position="20"/>
        <end position="426"/>
    </location>
</feature>
<proteinExistence type="predicted"/>
<keyword evidence="2" id="KW-0732">Signal</keyword>
<reference evidence="3" key="1">
    <citation type="submission" date="2022-10" db="EMBL/GenBank/DDBJ databases">
        <title>Chitinophaga sp. nov., isolated from soil.</title>
        <authorList>
            <person name="Jeon C.O."/>
        </authorList>
    </citation>
    <scope>NUCLEOTIDE SEQUENCE</scope>
    <source>
        <strain evidence="3">R8</strain>
    </source>
</reference>
<dbReference type="RefSeq" id="WP_264283182.1">
    <property type="nucleotide sequence ID" value="NZ_CP107006.1"/>
</dbReference>
<gene>
    <name evidence="3" type="ORF">MKQ68_10095</name>
</gene>
<keyword evidence="1" id="KW-1015">Disulfide bond</keyword>
<dbReference type="InterPro" id="IPR036909">
    <property type="entry name" value="Cyt_c-like_dom_sf"/>
</dbReference>
<evidence type="ECO:0000313" key="3">
    <source>
        <dbReference type="EMBL" id="UYQ95449.1"/>
    </source>
</evidence>
<evidence type="ECO:0000256" key="1">
    <source>
        <dbReference type="ARBA" id="ARBA00023157"/>
    </source>
</evidence>
<protein>
    <submittedName>
        <fullName evidence="3">Cytochrome c</fullName>
    </submittedName>
</protein>
<sequence>MPKRLLILLFLFSFSASQAQTFSDVAPILVRKCGSCHRPGDAGPFPLLKYEDYAKRLSFIEEVITSGYMPPWRADTAYRHFANERGLTTEERTKILAWIKAKGPKGKPVDVEATAAATNRKPDLVLQTKTKFLVKGDNLERFVEFKVPFELPADKTVEAVELVTNNRKIIHHINYGFYRVADKAIDINAGVSTINTMDREANVLAFQPFKKEMVYYTGWIPGSSTEYYPGDFGWALPARGVVIFTAHYAAIAADEESVVGVNVYFKDGPVKRPVRIISVGSGGVGERDITPALVIRPNTVSSYELKMRTPEEQSLLYVWPHMHLLGKSFEAFVVTPAKDTIRLVHIPEWDFRWQELYRFKKPVKIPQGSIIHMKGTYDNTAANPVNPNKPPKYVFSSGNMKSDDEMFTLLLIYAQYQPGDEQMVLE</sequence>
<feature type="signal peptide" evidence="2">
    <location>
        <begin position="1"/>
        <end position="19"/>
    </location>
</feature>
<dbReference type="SUPFAM" id="SSF46626">
    <property type="entry name" value="Cytochrome c"/>
    <property type="match status" value="1"/>
</dbReference>
<evidence type="ECO:0000313" key="4">
    <source>
        <dbReference type="Proteomes" id="UP001162741"/>
    </source>
</evidence>
<dbReference type="InterPro" id="IPR008977">
    <property type="entry name" value="PHM/PNGase_F_dom_sf"/>
</dbReference>
<keyword evidence="4" id="KW-1185">Reference proteome</keyword>
<dbReference type="SUPFAM" id="SSF49742">
    <property type="entry name" value="PHM/PNGase F"/>
    <property type="match status" value="2"/>
</dbReference>
<dbReference type="EMBL" id="CP107006">
    <property type="protein sequence ID" value="UYQ95449.1"/>
    <property type="molecule type" value="Genomic_DNA"/>
</dbReference>
<dbReference type="InterPro" id="IPR014784">
    <property type="entry name" value="Cu2_ascorb_mOase-like_C"/>
</dbReference>
<evidence type="ECO:0000256" key="2">
    <source>
        <dbReference type="SAM" id="SignalP"/>
    </source>
</evidence>
<name>A0ABY6J6Y7_9BACT</name>
<accession>A0ABY6J6Y7</accession>